<name>A0A022S368_ERYGU</name>
<comment type="subcellular location">
    <subcellularLocation>
        <location evidence="1">Membrane</location>
        <topology evidence="1">Multi-pass membrane protein</topology>
    </subcellularLocation>
</comment>
<keyword evidence="4 5" id="KW-0472">Membrane</keyword>
<evidence type="ECO:0000313" key="7">
    <source>
        <dbReference type="Proteomes" id="UP000030748"/>
    </source>
</evidence>
<keyword evidence="2 5" id="KW-0812">Transmembrane</keyword>
<evidence type="ECO:0000256" key="3">
    <source>
        <dbReference type="ARBA" id="ARBA00022989"/>
    </source>
</evidence>
<keyword evidence="3 5" id="KW-1133">Transmembrane helix</keyword>
<dbReference type="AlphaFoldDB" id="A0A022S368"/>
<organism evidence="6 7">
    <name type="scientific">Erythranthe guttata</name>
    <name type="common">Yellow monkey flower</name>
    <name type="synonym">Mimulus guttatus</name>
    <dbReference type="NCBI Taxonomy" id="4155"/>
    <lineage>
        <taxon>Eukaryota</taxon>
        <taxon>Viridiplantae</taxon>
        <taxon>Streptophyta</taxon>
        <taxon>Embryophyta</taxon>
        <taxon>Tracheophyta</taxon>
        <taxon>Spermatophyta</taxon>
        <taxon>Magnoliopsida</taxon>
        <taxon>eudicotyledons</taxon>
        <taxon>Gunneridae</taxon>
        <taxon>Pentapetalae</taxon>
        <taxon>asterids</taxon>
        <taxon>lamiids</taxon>
        <taxon>Lamiales</taxon>
        <taxon>Phrymaceae</taxon>
        <taxon>Erythranthe</taxon>
    </lineage>
</organism>
<dbReference type="eggNOG" id="ENOG502QVPS">
    <property type="taxonomic scope" value="Eukaryota"/>
</dbReference>
<accession>A0A022S368</accession>
<evidence type="ECO:0000256" key="5">
    <source>
        <dbReference type="SAM" id="Phobius"/>
    </source>
</evidence>
<evidence type="ECO:0000256" key="1">
    <source>
        <dbReference type="ARBA" id="ARBA00004141"/>
    </source>
</evidence>
<dbReference type="Proteomes" id="UP000030748">
    <property type="component" value="Unassembled WGS sequence"/>
</dbReference>
<keyword evidence="7" id="KW-1185">Reference proteome</keyword>
<sequence length="178" mass="19628">MATPCSHTCLAFILKFLNFLQAFVGVAIIVCSAFMLNQWHHHHHLQQFPPPADVIDPLNSASGVVSAHDDSLRFDFHSLPAPWFIYALMGFGILVCCITFIGHIAAEAISGCCLCFYTMLTTMFILLEASLVAFIALDHHWQKDIPVDPTGELDSLLVFIKDNVDVFIGVGIAIVVIQ</sequence>
<proteinExistence type="predicted"/>
<dbReference type="EMBL" id="KI630171">
    <property type="protein sequence ID" value="EYU46368.1"/>
    <property type="molecule type" value="Genomic_DNA"/>
</dbReference>
<reference evidence="6 7" key="1">
    <citation type="journal article" date="2013" name="Proc. Natl. Acad. Sci. U.S.A.">
        <title>Fine-scale variation in meiotic recombination in Mimulus inferred from population shotgun sequencing.</title>
        <authorList>
            <person name="Hellsten U."/>
            <person name="Wright K.M."/>
            <person name="Jenkins J."/>
            <person name="Shu S."/>
            <person name="Yuan Y."/>
            <person name="Wessler S.R."/>
            <person name="Schmutz J."/>
            <person name="Willis J.H."/>
            <person name="Rokhsar D.S."/>
        </authorList>
    </citation>
    <scope>NUCLEOTIDE SEQUENCE [LARGE SCALE GENOMIC DNA]</scope>
    <source>
        <strain evidence="7">cv. DUN x IM62</strain>
    </source>
</reference>
<feature type="transmembrane region" description="Helical" evidence="5">
    <location>
        <begin position="12"/>
        <end position="36"/>
    </location>
</feature>
<feature type="transmembrane region" description="Helical" evidence="5">
    <location>
        <begin position="156"/>
        <end position="177"/>
    </location>
</feature>
<dbReference type="InterPro" id="IPR018499">
    <property type="entry name" value="Tetraspanin/Peripherin"/>
</dbReference>
<dbReference type="Pfam" id="PF00335">
    <property type="entry name" value="Tetraspanin"/>
    <property type="match status" value="1"/>
</dbReference>
<evidence type="ECO:0000256" key="4">
    <source>
        <dbReference type="ARBA" id="ARBA00023136"/>
    </source>
</evidence>
<dbReference type="GO" id="GO:0016020">
    <property type="term" value="C:membrane"/>
    <property type="evidence" value="ECO:0007669"/>
    <property type="project" value="UniProtKB-SubCell"/>
</dbReference>
<protein>
    <submittedName>
        <fullName evidence="6">Uncharacterized protein</fullName>
    </submittedName>
</protein>
<feature type="transmembrane region" description="Helical" evidence="5">
    <location>
        <begin position="83"/>
        <end position="102"/>
    </location>
</feature>
<feature type="non-terminal residue" evidence="6">
    <location>
        <position position="178"/>
    </location>
</feature>
<evidence type="ECO:0000256" key="2">
    <source>
        <dbReference type="ARBA" id="ARBA00022692"/>
    </source>
</evidence>
<feature type="transmembrane region" description="Helical" evidence="5">
    <location>
        <begin position="114"/>
        <end position="136"/>
    </location>
</feature>
<evidence type="ECO:0000313" key="6">
    <source>
        <dbReference type="EMBL" id="EYU46368.1"/>
    </source>
</evidence>
<gene>
    <name evidence="6" type="ORF">MIMGU_mgv1a0120572mg</name>
</gene>